<evidence type="ECO:0000256" key="3">
    <source>
        <dbReference type="ARBA" id="ARBA00022781"/>
    </source>
</evidence>
<proteinExistence type="inferred from homology"/>
<evidence type="ECO:0000256" key="2">
    <source>
        <dbReference type="ARBA" id="ARBA00022448"/>
    </source>
</evidence>
<dbReference type="PANTHER" id="PTHR10137">
    <property type="entry name" value="V-TYPE PROTON ATPASE SUBUNIT C"/>
    <property type="match status" value="1"/>
</dbReference>
<comment type="subunit">
    <text evidence="6">V-ATPase is a heteromultimeric enzyme composed of a peripheral catalytic V1 complex (components A to H) attached to an integral membrane V0 proton pore complex.</text>
</comment>
<dbReference type="AlphaFoldDB" id="A0A0A9B9V1"/>
<organism evidence="8">
    <name type="scientific">Arundo donax</name>
    <name type="common">Giant reed</name>
    <name type="synonym">Donax arundinaceus</name>
    <dbReference type="NCBI Taxonomy" id="35708"/>
    <lineage>
        <taxon>Eukaryota</taxon>
        <taxon>Viridiplantae</taxon>
        <taxon>Streptophyta</taxon>
        <taxon>Embryophyta</taxon>
        <taxon>Tracheophyta</taxon>
        <taxon>Spermatophyta</taxon>
        <taxon>Magnoliopsida</taxon>
        <taxon>Liliopsida</taxon>
        <taxon>Poales</taxon>
        <taxon>Poaceae</taxon>
        <taxon>PACMAD clade</taxon>
        <taxon>Arundinoideae</taxon>
        <taxon>Arundineae</taxon>
        <taxon>Arundo</taxon>
    </lineage>
</organism>
<dbReference type="FunFam" id="3.30.70.100:FF:000002">
    <property type="entry name" value="V-type proton ATPase subunit C"/>
    <property type="match status" value="1"/>
</dbReference>
<sequence>MKVRAAEYNNVRSQLSSINRKQSGSLAVRDLSNLVKPEDMVTSEHLVTLLAIVPKYSQKDWLSSYELLDTFVVPRSSKKLYEDNEYALYTVTLFAKVVDNFKVRAREKGFQVRFPQMTYVYSLHLSDQVALIPRAFSVAKLKRSLILSFCFFLITILYSLLSSTKFYFI</sequence>
<dbReference type="InterPro" id="IPR036132">
    <property type="entry name" value="Vac_ATP_synth_c_sf"/>
</dbReference>
<keyword evidence="7" id="KW-1133">Transmembrane helix</keyword>
<accession>A0A0A9B9V1</accession>
<keyword evidence="4 6" id="KW-0406">Ion transport</keyword>
<keyword evidence="7" id="KW-0472">Membrane</keyword>
<dbReference type="GO" id="GO:0046961">
    <property type="term" value="F:proton-transporting ATPase activity, rotational mechanism"/>
    <property type="evidence" value="ECO:0007669"/>
    <property type="project" value="InterPro"/>
</dbReference>
<dbReference type="SUPFAM" id="SSF118203">
    <property type="entry name" value="Vacuolar ATP synthase subunit C"/>
    <property type="match status" value="1"/>
</dbReference>
<reference evidence="8" key="1">
    <citation type="submission" date="2014-09" db="EMBL/GenBank/DDBJ databases">
        <authorList>
            <person name="Magalhaes I.L.F."/>
            <person name="Oliveira U."/>
            <person name="Santos F.R."/>
            <person name="Vidigal T.H.D.A."/>
            <person name="Brescovit A.D."/>
            <person name="Santos A.J."/>
        </authorList>
    </citation>
    <scope>NUCLEOTIDE SEQUENCE</scope>
    <source>
        <tissue evidence="8">Shoot tissue taken approximately 20 cm above the soil surface</tissue>
    </source>
</reference>
<dbReference type="Gene3D" id="3.30.70.100">
    <property type="match status" value="1"/>
</dbReference>
<keyword evidence="7" id="KW-0812">Transmembrane</keyword>
<keyword evidence="3 6" id="KW-0375">Hydrogen ion transport</keyword>
<evidence type="ECO:0000256" key="7">
    <source>
        <dbReference type="SAM" id="Phobius"/>
    </source>
</evidence>
<evidence type="ECO:0000256" key="1">
    <source>
        <dbReference type="ARBA" id="ARBA00006138"/>
    </source>
</evidence>
<name>A0A0A9B9V1_ARUDO</name>
<dbReference type="EMBL" id="GBRH01237151">
    <property type="protein sequence ID" value="JAD60744.1"/>
    <property type="molecule type" value="Transcribed_RNA"/>
</dbReference>
<protein>
    <recommendedName>
        <fullName evidence="6">V-type proton ATPase subunit C</fullName>
    </recommendedName>
</protein>
<dbReference type="CDD" id="cd14785">
    <property type="entry name" value="V-ATPase_C"/>
    <property type="match status" value="1"/>
</dbReference>
<evidence type="ECO:0000256" key="6">
    <source>
        <dbReference type="RuleBase" id="RU364010"/>
    </source>
</evidence>
<evidence type="ECO:0000256" key="4">
    <source>
        <dbReference type="ARBA" id="ARBA00023065"/>
    </source>
</evidence>
<dbReference type="PANTHER" id="PTHR10137:SF0">
    <property type="entry name" value="V-TYPE PROTON ATPASE SUBUNIT C"/>
    <property type="match status" value="1"/>
</dbReference>
<dbReference type="InterPro" id="IPR004907">
    <property type="entry name" value="ATPase_V1-cplx_csu"/>
</dbReference>
<reference evidence="8" key="2">
    <citation type="journal article" date="2015" name="Data Brief">
        <title>Shoot transcriptome of the giant reed, Arundo donax.</title>
        <authorList>
            <person name="Barrero R.A."/>
            <person name="Guerrero F.D."/>
            <person name="Moolhuijzen P."/>
            <person name="Goolsby J.A."/>
            <person name="Tidwell J."/>
            <person name="Bellgard S.E."/>
            <person name="Bellgard M.I."/>
        </authorList>
    </citation>
    <scope>NUCLEOTIDE SEQUENCE</scope>
    <source>
        <tissue evidence="8">Shoot tissue taken approximately 20 cm above the soil surface</tissue>
    </source>
</reference>
<evidence type="ECO:0000313" key="8">
    <source>
        <dbReference type="EMBL" id="JAD60744.1"/>
    </source>
</evidence>
<evidence type="ECO:0000256" key="5">
    <source>
        <dbReference type="ARBA" id="ARBA00025445"/>
    </source>
</evidence>
<dbReference type="GO" id="GO:0000221">
    <property type="term" value="C:vacuolar proton-transporting V-type ATPase, V1 domain"/>
    <property type="evidence" value="ECO:0007669"/>
    <property type="project" value="TreeGrafter"/>
</dbReference>
<comment type="function">
    <text evidence="5">Subunit of the peripheral V1 complex of vacuolar ATPase. Subunit C is necessary for the assembly of the catalytic sector of the enzyme and is likely to have a specific function in its catalytic activity. V-ATPase is responsible for acidifying a variety of intracellular compartments in eukaryotic cells.</text>
</comment>
<comment type="similarity">
    <text evidence="1 6">Belongs to the V-ATPase C subunit family.</text>
</comment>
<dbReference type="Pfam" id="PF03223">
    <property type="entry name" value="V-ATPase_C"/>
    <property type="match status" value="1"/>
</dbReference>
<comment type="function">
    <text evidence="6">Subunit of the V1 complex of vacuolar(H+)-ATPase (V-ATPase), a multisubunit enzyme composed of a peripheral complex (V1) that hydrolyzes ATP and a membrane integral complex (V0) that translocates protons. V-ATPase is responsible for acidifying and maintaining the pH of intracellular compartments and in some cell types, is targeted to the plasma membrane, where it is responsible for acidifying the extracellular environment. Subunit C is necessary for the assembly of the catalytic sector of the enzyme and is likely to have a specific function in its catalytic activity.</text>
</comment>
<keyword evidence="2 6" id="KW-0813">Transport</keyword>
<feature type="transmembrane region" description="Helical" evidence="7">
    <location>
        <begin position="144"/>
        <end position="161"/>
    </location>
</feature>